<evidence type="ECO:0000313" key="2">
    <source>
        <dbReference type="EMBL" id="KXZ44821.1"/>
    </source>
</evidence>
<reference evidence="3" key="1">
    <citation type="journal article" date="2016" name="Nat. Commun.">
        <title>The Gonium pectorale genome demonstrates co-option of cell cycle regulation during the evolution of multicellularity.</title>
        <authorList>
            <person name="Hanschen E.R."/>
            <person name="Marriage T.N."/>
            <person name="Ferris P.J."/>
            <person name="Hamaji T."/>
            <person name="Toyoda A."/>
            <person name="Fujiyama A."/>
            <person name="Neme R."/>
            <person name="Noguchi H."/>
            <person name="Minakuchi Y."/>
            <person name="Suzuki M."/>
            <person name="Kawai-Toyooka H."/>
            <person name="Smith D.R."/>
            <person name="Sparks H."/>
            <person name="Anderson J."/>
            <person name="Bakaric R."/>
            <person name="Luria V."/>
            <person name="Karger A."/>
            <person name="Kirschner M.W."/>
            <person name="Durand P.M."/>
            <person name="Michod R.E."/>
            <person name="Nozaki H."/>
            <person name="Olson B.J."/>
        </authorList>
    </citation>
    <scope>NUCLEOTIDE SEQUENCE [LARGE SCALE GENOMIC DNA]</scope>
    <source>
        <strain evidence="3">NIES-2863</strain>
    </source>
</reference>
<evidence type="ECO:0000256" key="1">
    <source>
        <dbReference type="SAM" id="MobiDB-lite"/>
    </source>
</evidence>
<dbReference type="EMBL" id="LSYV01000063">
    <property type="protein sequence ID" value="KXZ44821.1"/>
    <property type="molecule type" value="Genomic_DNA"/>
</dbReference>
<organism evidence="2 3">
    <name type="scientific">Gonium pectorale</name>
    <name type="common">Green alga</name>
    <dbReference type="NCBI Taxonomy" id="33097"/>
    <lineage>
        <taxon>Eukaryota</taxon>
        <taxon>Viridiplantae</taxon>
        <taxon>Chlorophyta</taxon>
        <taxon>core chlorophytes</taxon>
        <taxon>Chlorophyceae</taxon>
        <taxon>CS clade</taxon>
        <taxon>Chlamydomonadales</taxon>
        <taxon>Volvocaceae</taxon>
        <taxon>Gonium</taxon>
    </lineage>
</organism>
<keyword evidence="3" id="KW-1185">Reference proteome</keyword>
<proteinExistence type="predicted"/>
<name>A0A150G4S6_GONPE</name>
<dbReference type="OrthoDB" id="5952569at2759"/>
<sequence length="207" mass="21996">MKGVFNKLGGSLRRGPSADGGAAPTSSDGSGLQRRSSGVTAVEAQVAKLRIALEEKKKREARLASLKPLIVDATLVECLSSGFESVDDKLHAFEALRASGLTNILLAAFVRGVTPDAQFLQALRARGLIDEHCWAASELFDANGSDLPGQDLPFGLAKMIQFGIQNAVLECDLAAPYINWNKYTIGDFCALLESRCRCVPGVGGMVT</sequence>
<feature type="compositionally biased region" description="Polar residues" evidence="1">
    <location>
        <begin position="24"/>
        <end position="37"/>
    </location>
</feature>
<accession>A0A150G4S6</accession>
<gene>
    <name evidence="2" type="ORF">GPECTOR_62g936</name>
</gene>
<comment type="caution">
    <text evidence="2">The sequence shown here is derived from an EMBL/GenBank/DDBJ whole genome shotgun (WGS) entry which is preliminary data.</text>
</comment>
<dbReference type="AlphaFoldDB" id="A0A150G4S6"/>
<protein>
    <submittedName>
        <fullName evidence="2">Uncharacterized protein</fullName>
    </submittedName>
</protein>
<feature type="region of interest" description="Disordered" evidence="1">
    <location>
        <begin position="1"/>
        <end position="37"/>
    </location>
</feature>
<evidence type="ECO:0000313" key="3">
    <source>
        <dbReference type="Proteomes" id="UP000075714"/>
    </source>
</evidence>
<dbReference type="Proteomes" id="UP000075714">
    <property type="component" value="Unassembled WGS sequence"/>
</dbReference>